<accession>A0ABP8GW51</accession>
<dbReference type="Proteomes" id="UP001501725">
    <property type="component" value="Unassembled WGS sequence"/>
</dbReference>
<gene>
    <name evidence="1" type="ORF">GCM10023184_22240</name>
</gene>
<dbReference type="EMBL" id="BAABGY010000007">
    <property type="protein sequence ID" value="GAA4330858.1"/>
    <property type="molecule type" value="Genomic_DNA"/>
</dbReference>
<proteinExistence type="predicted"/>
<evidence type="ECO:0008006" key="3">
    <source>
        <dbReference type="Google" id="ProtNLM"/>
    </source>
</evidence>
<dbReference type="RefSeq" id="WP_345255786.1">
    <property type="nucleotide sequence ID" value="NZ_BAABGY010000007.1"/>
</dbReference>
<name>A0ABP8GW51_9BACT</name>
<organism evidence="1 2">
    <name type="scientific">Flaviaesturariibacter amylovorans</name>
    <dbReference type="NCBI Taxonomy" id="1084520"/>
    <lineage>
        <taxon>Bacteria</taxon>
        <taxon>Pseudomonadati</taxon>
        <taxon>Bacteroidota</taxon>
        <taxon>Chitinophagia</taxon>
        <taxon>Chitinophagales</taxon>
        <taxon>Chitinophagaceae</taxon>
        <taxon>Flaviaestuariibacter</taxon>
    </lineage>
</organism>
<protein>
    <recommendedName>
        <fullName evidence="3">YtxH domain-containing protein</fullName>
    </recommendedName>
</protein>
<evidence type="ECO:0000313" key="1">
    <source>
        <dbReference type="EMBL" id="GAA4330858.1"/>
    </source>
</evidence>
<keyword evidence="2" id="KW-1185">Reference proteome</keyword>
<evidence type="ECO:0000313" key="2">
    <source>
        <dbReference type="Proteomes" id="UP001501725"/>
    </source>
</evidence>
<comment type="caution">
    <text evidence="1">The sequence shown here is derived from an EMBL/GenBank/DDBJ whole genome shotgun (WGS) entry which is preliminary data.</text>
</comment>
<sequence length="64" mass="6649">MKTTLTILAIVGAAAGIVYLLRDKEPVADALKRSGDLLSGAGDLIKDQYGKLTKQASNGVSEMA</sequence>
<reference evidence="2" key="1">
    <citation type="journal article" date="2019" name="Int. J. Syst. Evol. Microbiol.">
        <title>The Global Catalogue of Microorganisms (GCM) 10K type strain sequencing project: providing services to taxonomists for standard genome sequencing and annotation.</title>
        <authorList>
            <consortium name="The Broad Institute Genomics Platform"/>
            <consortium name="The Broad Institute Genome Sequencing Center for Infectious Disease"/>
            <person name="Wu L."/>
            <person name="Ma J."/>
        </authorList>
    </citation>
    <scope>NUCLEOTIDE SEQUENCE [LARGE SCALE GENOMIC DNA]</scope>
    <source>
        <strain evidence="2">JCM 17919</strain>
    </source>
</reference>